<feature type="domain" description="Flagellar basal body rod protein N-terminal" evidence="6">
    <location>
        <begin position="11"/>
        <end position="37"/>
    </location>
</feature>
<name>A0A1E3H4R5_9HYPH</name>
<evidence type="ECO:0000259" key="8">
    <source>
        <dbReference type="Pfam" id="PF07559"/>
    </source>
</evidence>
<keyword evidence="11" id="KW-1185">Reference proteome</keyword>
<dbReference type="PANTHER" id="PTHR30435:SF1">
    <property type="entry name" value="FLAGELLAR HOOK PROTEIN FLGE"/>
    <property type="match status" value="1"/>
</dbReference>
<dbReference type="PANTHER" id="PTHR30435">
    <property type="entry name" value="FLAGELLAR PROTEIN"/>
    <property type="match status" value="1"/>
</dbReference>
<dbReference type="GO" id="GO:0009425">
    <property type="term" value="C:bacterial-type flagellum basal body"/>
    <property type="evidence" value="ECO:0007669"/>
    <property type="project" value="UniProtKB-SubCell"/>
</dbReference>
<dbReference type="InterPro" id="IPR037925">
    <property type="entry name" value="FlgE/F/G-like"/>
</dbReference>
<dbReference type="Proteomes" id="UP000094622">
    <property type="component" value="Unassembled WGS sequence"/>
</dbReference>
<dbReference type="Pfam" id="PF06429">
    <property type="entry name" value="Flg_bbr_C"/>
    <property type="match status" value="1"/>
</dbReference>
<evidence type="ECO:0000256" key="4">
    <source>
        <dbReference type="ARBA" id="ARBA00023143"/>
    </source>
</evidence>
<evidence type="ECO:0000256" key="2">
    <source>
        <dbReference type="ARBA" id="ARBA00009677"/>
    </source>
</evidence>
<dbReference type="EMBL" id="MCRJ01000040">
    <property type="protein sequence ID" value="ODN70766.1"/>
    <property type="molecule type" value="Genomic_DNA"/>
</dbReference>
<comment type="caution">
    <text evidence="10">The sequence shown here is derived from an EMBL/GenBank/DDBJ whole genome shotgun (WGS) entry which is preliminary data.</text>
</comment>
<evidence type="ECO:0000259" key="9">
    <source>
        <dbReference type="Pfam" id="PF22692"/>
    </source>
</evidence>
<proteinExistence type="inferred from homology"/>
<dbReference type="Pfam" id="PF22692">
    <property type="entry name" value="LlgE_F_G_D1"/>
    <property type="match status" value="1"/>
</dbReference>
<dbReference type="GO" id="GO:0005829">
    <property type="term" value="C:cytosol"/>
    <property type="evidence" value="ECO:0007669"/>
    <property type="project" value="TreeGrafter"/>
</dbReference>
<dbReference type="AlphaFoldDB" id="A0A1E3H4R5"/>
<dbReference type="InterPro" id="IPR010930">
    <property type="entry name" value="Flg_bb/hook_C_dom"/>
</dbReference>
<dbReference type="NCBIfam" id="TIGR03506">
    <property type="entry name" value="FlgEFG_subfam"/>
    <property type="match status" value="1"/>
</dbReference>
<dbReference type="GO" id="GO:0071978">
    <property type="term" value="P:bacterial-type flagellum-dependent swarming motility"/>
    <property type="evidence" value="ECO:0007669"/>
    <property type="project" value="TreeGrafter"/>
</dbReference>
<evidence type="ECO:0000259" key="6">
    <source>
        <dbReference type="Pfam" id="PF00460"/>
    </source>
</evidence>
<keyword evidence="10" id="KW-0969">Cilium</keyword>
<dbReference type="GO" id="GO:0009424">
    <property type="term" value="C:bacterial-type flagellum hook"/>
    <property type="evidence" value="ECO:0007669"/>
    <property type="project" value="TreeGrafter"/>
</dbReference>
<evidence type="ECO:0000256" key="3">
    <source>
        <dbReference type="ARBA" id="ARBA00019015"/>
    </source>
</evidence>
<keyword evidence="10" id="KW-0966">Cell projection</keyword>
<evidence type="ECO:0000313" key="11">
    <source>
        <dbReference type="Proteomes" id="UP000094622"/>
    </source>
</evidence>
<keyword evidence="4 5" id="KW-0975">Bacterial flagellum</keyword>
<evidence type="ECO:0000256" key="5">
    <source>
        <dbReference type="RuleBase" id="RU362116"/>
    </source>
</evidence>
<dbReference type="InterPro" id="IPR053967">
    <property type="entry name" value="LlgE_F_G-like_D1"/>
</dbReference>
<dbReference type="InterPro" id="IPR020013">
    <property type="entry name" value="Flagellar_FlgE/F/G"/>
</dbReference>
<gene>
    <name evidence="10" type="primary">flgE</name>
    <name evidence="10" type="ORF">A6302_01926</name>
</gene>
<evidence type="ECO:0000256" key="1">
    <source>
        <dbReference type="ARBA" id="ARBA00004117"/>
    </source>
</evidence>
<keyword evidence="10" id="KW-0282">Flagellum</keyword>
<dbReference type="Pfam" id="PF07559">
    <property type="entry name" value="FlgE_D2"/>
    <property type="match status" value="1"/>
</dbReference>
<reference evidence="10 11" key="1">
    <citation type="submission" date="2016-07" db="EMBL/GenBank/DDBJ databases">
        <title>Draft Genome Sequence of Methylobrevis pamukkalensis PK2.</title>
        <authorList>
            <person name="Vasilenko O.V."/>
            <person name="Doronina N.V."/>
            <person name="Shmareva M.N."/>
            <person name="Tarlachkov S.V."/>
            <person name="Mustakhimov I."/>
            <person name="Trotsenko Y.A."/>
        </authorList>
    </citation>
    <scope>NUCLEOTIDE SEQUENCE [LARGE SCALE GENOMIC DNA]</scope>
    <source>
        <strain evidence="10 11">PK2</strain>
    </source>
</reference>
<protein>
    <recommendedName>
        <fullName evidence="3 5">Flagellar hook protein FlgE</fullName>
    </recommendedName>
</protein>
<sequence>MGILSAISKSVGGLNAQSFALENISGNIANTQTVGYKRTETNFQTLVQSEGGRVSAQASGGVMASARATNDIAGSIERDDSETSMAIQGDGYFVIREKTGEVDTTATFSTENVYTRRGDFTLDKDGYMVNGSGYYLAGLELDPSTGSAVGDAVELIKIDNDGIGAEVTSEIDYKINLPSYPLTANADEDIEGSELWTGTEAGNATITADSSDEFLENSVSGGAVTVYDANGTPVNVQFRWAKVEVPAGAPAGTTDSWVGYYLSDSTATGTDEMWTSLGQTYNFSEDGTINGSATEYTISNLTVNGNALGDITMNHTATGITQYDDSNGVTKVTTLTQDGLPAGDFVDLSISSEGKLVANYSNGKSVALYEIPLVNFAGDSALRHLDGEAFSATKESGPAVYGASGSIVGQSLESSNVDLSDEFTKLIVTQQAFSANSRAITTANDMLSEVLNIVR</sequence>
<dbReference type="SUPFAM" id="SSF117143">
    <property type="entry name" value="Flagellar hook protein flgE"/>
    <property type="match status" value="1"/>
</dbReference>
<feature type="domain" description="Flagellar hook protein FlgE D2" evidence="8">
    <location>
        <begin position="223"/>
        <end position="339"/>
    </location>
</feature>
<feature type="domain" description="Flagellar basal-body/hook protein C-terminal" evidence="7">
    <location>
        <begin position="410"/>
        <end position="453"/>
    </location>
</feature>
<dbReference type="PATRIC" id="fig|1439726.3.peg.2035"/>
<comment type="function">
    <text evidence="5">A flexible structure which links the flagellar filament to the drive apparatus in the basal body.</text>
</comment>
<organism evidence="10 11">
    <name type="scientific">Methylobrevis pamukkalensis</name>
    <dbReference type="NCBI Taxonomy" id="1439726"/>
    <lineage>
        <taxon>Bacteria</taxon>
        <taxon>Pseudomonadati</taxon>
        <taxon>Pseudomonadota</taxon>
        <taxon>Alphaproteobacteria</taxon>
        <taxon>Hyphomicrobiales</taxon>
        <taxon>Pleomorphomonadaceae</taxon>
        <taxon>Methylobrevis</taxon>
    </lineage>
</organism>
<dbReference type="RefSeq" id="WP_069306682.1">
    <property type="nucleotide sequence ID" value="NZ_MCRJ01000040.1"/>
</dbReference>
<evidence type="ECO:0000259" key="7">
    <source>
        <dbReference type="Pfam" id="PF06429"/>
    </source>
</evidence>
<comment type="similarity">
    <text evidence="2 5">Belongs to the flagella basal body rod proteins family.</text>
</comment>
<comment type="subcellular location">
    <subcellularLocation>
        <location evidence="1 5">Bacterial flagellum basal body</location>
    </subcellularLocation>
</comment>
<feature type="domain" description="Flagellar hook protein FlgE/F/G-like D1" evidence="9">
    <location>
        <begin position="86"/>
        <end position="162"/>
    </location>
</feature>
<dbReference type="InterPro" id="IPR001444">
    <property type="entry name" value="Flag_bb_rod_N"/>
</dbReference>
<evidence type="ECO:0000313" key="10">
    <source>
        <dbReference type="EMBL" id="ODN70766.1"/>
    </source>
</evidence>
<dbReference type="InterPro" id="IPR011491">
    <property type="entry name" value="FlgE_D2"/>
</dbReference>
<accession>A0A1E3H4R5</accession>
<dbReference type="Pfam" id="PF00460">
    <property type="entry name" value="Flg_bb_rod"/>
    <property type="match status" value="1"/>
</dbReference>